<reference evidence="4 6" key="5">
    <citation type="journal article" date="2012" name="Curr. Microbiol.">
        <title>Re-annotation of two hyperthermophilic archaea Pyrococcus abyssi GE5 and Pyrococcus furiosus DSM 3638.</title>
        <authorList>
            <person name="Gao J."/>
            <person name="Wang J."/>
        </authorList>
    </citation>
    <scope>GENOME REANNOTATION</scope>
    <source>
        <strain evidence="4">GE5</strain>
        <strain evidence="6">GE5 / Orsay</strain>
    </source>
</reference>
<dbReference type="PIR" id="C75140">
    <property type="entry name" value="C75140"/>
</dbReference>
<reference evidence="3" key="2">
    <citation type="journal article" date="2000" name="J. Mol. Biol.">
        <title>Archaeal homologs of eukaryotic methylation guide small nucleolar RNAs: lessons from the Pyrococcus genomes.</title>
        <authorList>
            <person name="Gaspin C."/>
            <person name="Cavaille J."/>
            <person name="Erauso G."/>
        </authorList>
    </citation>
    <scope>NUCLEOTIDE SEQUENCE</scope>
    <source>
        <strain evidence="3">Orsay</strain>
    </source>
</reference>
<dbReference type="OrthoDB" id="86314at2157"/>
<feature type="transmembrane region" description="Helical" evidence="1">
    <location>
        <begin position="43"/>
        <end position="63"/>
    </location>
</feature>
<name>Q9V069_PYRAB</name>
<dbReference type="Proteomes" id="UP000009139">
    <property type="component" value="Chromosome"/>
</dbReference>
<keyword evidence="1" id="KW-0472">Membrane</keyword>
<protein>
    <recommendedName>
        <fullName evidence="2">DUF835 domain-containing protein</fullName>
    </recommendedName>
</protein>
<evidence type="ECO:0000313" key="5">
    <source>
        <dbReference type="Proteomes" id="UP000000810"/>
    </source>
</evidence>
<dbReference type="KEGG" id="pab:PAB1746"/>
<dbReference type="InterPro" id="IPR008553">
    <property type="entry name" value="DUF835"/>
</dbReference>
<dbReference type="HOGENOM" id="CLU_067022_0_0_2"/>
<evidence type="ECO:0000256" key="1">
    <source>
        <dbReference type="SAM" id="Phobius"/>
    </source>
</evidence>
<proteinExistence type="predicted"/>
<keyword evidence="5" id="KW-1185">Reference proteome</keyword>
<keyword evidence="1" id="KW-0812">Transmembrane</keyword>
<organism evidence="3 5">
    <name type="scientific">Pyrococcus abyssi (strain GE5 / Orsay)</name>
    <dbReference type="NCBI Taxonomy" id="272844"/>
    <lineage>
        <taxon>Archaea</taxon>
        <taxon>Methanobacteriati</taxon>
        <taxon>Methanobacteriota</taxon>
        <taxon>Thermococci</taxon>
        <taxon>Thermococcales</taxon>
        <taxon>Thermococcaceae</taxon>
        <taxon>Pyrococcus</taxon>
    </lineage>
</organism>
<dbReference type="STRING" id="272844.PAB1746"/>
<dbReference type="EMBL" id="AJ248285">
    <property type="protein sequence ID" value="CAB49836.1"/>
    <property type="molecule type" value="Genomic_DNA"/>
</dbReference>
<evidence type="ECO:0000313" key="3">
    <source>
        <dbReference type="EMBL" id="CAB49836.1"/>
    </source>
</evidence>
<keyword evidence="1" id="KW-1133">Transmembrane helix</keyword>
<feature type="domain" description="DUF835" evidence="2">
    <location>
        <begin position="129"/>
        <end position="245"/>
    </location>
</feature>
<dbReference type="AlphaFoldDB" id="Q9V069"/>
<accession>Q9V069</accession>
<dbReference type="eggNOG" id="arCOG03797">
    <property type="taxonomic scope" value="Archaea"/>
</dbReference>
<dbReference type="Pfam" id="PF05763">
    <property type="entry name" value="DUF835"/>
    <property type="match status" value="1"/>
</dbReference>
<reference evidence="3 5" key="4">
    <citation type="journal article" date="2003" name="Mol. Microbiol.">
        <title>An integrated analysis of the genome of the hyperthermophilic archaeon Pyrococcus abyssi.</title>
        <authorList>
            <person name="Cohen G."/>
            <person name="Barbe V."/>
            <person name="Flament D."/>
            <person name="Galperin M."/>
            <person name="Heilig R."/>
            <person name="Ripp R."/>
            <person name="Lecompte O."/>
            <person name="Prieur D."/>
            <person name="Poch O."/>
            <person name="Quellerou J."/>
            <person name="Thierry J.C."/>
            <person name="Van der Oost J."/>
            <person name="Weissenbach J."/>
            <person name="Zivanovic Y."/>
            <person name="Forterre P."/>
        </authorList>
    </citation>
    <scope>NUCLEOTIDE SEQUENCE [LARGE SCALE GENOMIC DNA]</scope>
    <source>
        <strain evidence="5">GE5 / Orsay</strain>
        <strain evidence="3">Orsay</strain>
    </source>
</reference>
<dbReference type="EMBL" id="HE613800">
    <property type="protein sequence ID" value="CCE70330.1"/>
    <property type="molecule type" value="Genomic_DNA"/>
</dbReference>
<dbReference type="Proteomes" id="UP000000810">
    <property type="component" value="Chromosome"/>
</dbReference>
<gene>
    <name evidence="3" type="ordered locus">PAB1746</name>
</gene>
<evidence type="ECO:0000259" key="2">
    <source>
        <dbReference type="Pfam" id="PF05763"/>
    </source>
</evidence>
<dbReference type="PATRIC" id="fig|272844.11.peg.976"/>
<evidence type="ECO:0000313" key="6">
    <source>
        <dbReference type="Proteomes" id="UP000009139"/>
    </source>
</evidence>
<evidence type="ECO:0000313" key="4">
    <source>
        <dbReference type="EMBL" id="CCE70330.1"/>
    </source>
</evidence>
<reference evidence="3" key="1">
    <citation type="submission" date="1999-07" db="EMBL/GenBank/DDBJ databases">
        <authorList>
            <person name="Genoscope"/>
        </authorList>
    </citation>
    <scope>NUCLEOTIDE SEQUENCE</scope>
    <source>
        <strain evidence="3">Orsay</strain>
    </source>
</reference>
<feature type="transmembrane region" description="Helical" evidence="1">
    <location>
        <begin position="12"/>
        <end position="31"/>
    </location>
</feature>
<sequence length="248" mass="27942">MDMISYESVKLLTEFVSFVAFTIIILLILFVRKYLENLFGKRAVRYSLVGIAVIWFGYLVNVLNDIIPYKTLKIVDDVLESIGIAILALTTFYLARGFSLKVRPKAINHPGEPIPSGAYYTTNLNGQEIQKLLSGKKALAITRSPKIWKELGIPYIWVSNVEGEKSIEPTKLAPLMHYILSNLDENTFVILDSLDYLLLYNGEKPTMKFLLSLKDNVLAKNGGLILLANPGSLPQTVWGTIQREFQEL</sequence>
<reference evidence="3" key="3">
    <citation type="journal article" date="2001" name="Genome Res.">
        <title>Genome evolution at the genus level: comparison of three complete genomes of hyperthermophilic archaea.</title>
        <authorList>
            <person name="Lecompte O."/>
            <person name="Ripp R."/>
            <person name="Puzos-Barbe V."/>
            <person name="Duprat S."/>
            <person name="Heilig R."/>
            <person name="Dietrich J."/>
            <person name="Thierry J.C."/>
            <person name="Poch O."/>
        </authorList>
    </citation>
    <scope>NUCLEOTIDE SEQUENCE</scope>
    <source>
        <strain evidence="3">Orsay</strain>
    </source>
</reference>
<feature type="transmembrane region" description="Helical" evidence="1">
    <location>
        <begin position="78"/>
        <end position="95"/>
    </location>
</feature>
<dbReference type="RefSeq" id="WP_010868045.1">
    <property type="nucleotide sequence ID" value="NC_000868.1"/>
</dbReference>